<dbReference type="PANTHER" id="PTHR31872:SF4">
    <property type="entry name" value="TRANSMEMBRANE PROTEIN 179"/>
    <property type="match status" value="1"/>
</dbReference>
<dbReference type="EMBL" id="JAODUP010000167">
    <property type="protein sequence ID" value="KAK2158602.1"/>
    <property type="molecule type" value="Genomic_DNA"/>
</dbReference>
<dbReference type="AlphaFoldDB" id="A0AAD9N682"/>
<keyword evidence="3 7" id="KW-1133">Transmembrane helix</keyword>
<protein>
    <submittedName>
        <fullName evidence="8">Uncharacterized protein</fullName>
    </submittedName>
</protein>
<dbReference type="InterPro" id="IPR029673">
    <property type="entry name" value="TMEM179"/>
</dbReference>
<feature type="transmembrane region" description="Helical" evidence="7">
    <location>
        <begin position="166"/>
        <end position="189"/>
    </location>
</feature>
<organism evidence="8 9">
    <name type="scientific">Paralvinella palmiformis</name>
    <dbReference type="NCBI Taxonomy" id="53620"/>
    <lineage>
        <taxon>Eukaryota</taxon>
        <taxon>Metazoa</taxon>
        <taxon>Spiralia</taxon>
        <taxon>Lophotrochozoa</taxon>
        <taxon>Annelida</taxon>
        <taxon>Polychaeta</taxon>
        <taxon>Sedentaria</taxon>
        <taxon>Canalipalpata</taxon>
        <taxon>Terebellida</taxon>
        <taxon>Terebelliformia</taxon>
        <taxon>Alvinellidae</taxon>
        <taxon>Paralvinella</taxon>
    </lineage>
</organism>
<comment type="similarity">
    <text evidence="5">Belongs to the TMEM179 family.</text>
</comment>
<feature type="transmembrane region" description="Helical" evidence="7">
    <location>
        <begin position="240"/>
        <end position="261"/>
    </location>
</feature>
<dbReference type="Pfam" id="PF26158">
    <property type="entry name" value="Claudin_TMEM179-179B"/>
    <property type="match status" value="1"/>
</dbReference>
<feature type="compositionally biased region" description="Pro residues" evidence="6">
    <location>
        <begin position="337"/>
        <end position="346"/>
    </location>
</feature>
<gene>
    <name evidence="8" type="ORF">LSH36_167g10013</name>
</gene>
<evidence type="ECO:0000313" key="8">
    <source>
        <dbReference type="EMBL" id="KAK2158602.1"/>
    </source>
</evidence>
<evidence type="ECO:0000256" key="7">
    <source>
        <dbReference type="SAM" id="Phobius"/>
    </source>
</evidence>
<reference evidence="8" key="1">
    <citation type="journal article" date="2023" name="Mol. Biol. Evol.">
        <title>Third-Generation Sequencing Reveals the Adaptive Role of the Epigenome in Three Deep-Sea Polychaetes.</title>
        <authorList>
            <person name="Perez M."/>
            <person name="Aroh O."/>
            <person name="Sun Y."/>
            <person name="Lan Y."/>
            <person name="Juniper S.K."/>
            <person name="Young C.R."/>
            <person name="Angers B."/>
            <person name="Qian P.Y."/>
        </authorList>
    </citation>
    <scope>NUCLEOTIDE SEQUENCE</scope>
    <source>
        <strain evidence="8">P08H-3</strain>
    </source>
</reference>
<evidence type="ECO:0000256" key="2">
    <source>
        <dbReference type="ARBA" id="ARBA00022692"/>
    </source>
</evidence>
<keyword evidence="4 7" id="KW-0472">Membrane</keyword>
<keyword evidence="2 7" id="KW-0812">Transmembrane</keyword>
<proteinExistence type="inferred from homology"/>
<evidence type="ECO:0000256" key="3">
    <source>
        <dbReference type="ARBA" id="ARBA00022989"/>
    </source>
</evidence>
<comment type="caution">
    <text evidence="8">The sequence shown here is derived from an EMBL/GenBank/DDBJ whole genome shotgun (WGS) entry which is preliminary data.</text>
</comment>
<comment type="subcellular location">
    <subcellularLocation>
        <location evidence="1">Membrane</location>
        <topology evidence="1">Multi-pass membrane protein</topology>
    </subcellularLocation>
</comment>
<accession>A0AAD9N682</accession>
<dbReference type="PANTHER" id="PTHR31872">
    <property type="entry name" value="TRANSMEMBRANE PROTEIN 179"/>
    <property type="match status" value="1"/>
</dbReference>
<keyword evidence="9" id="KW-1185">Reference proteome</keyword>
<evidence type="ECO:0000256" key="6">
    <source>
        <dbReference type="SAM" id="MobiDB-lite"/>
    </source>
</evidence>
<evidence type="ECO:0000313" key="9">
    <source>
        <dbReference type="Proteomes" id="UP001208570"/>
    </source>
</evidence>
<sequence>MATVYGLKSSLQSFENMVYFTVLKNSLDYLKVEEPVPCGPLPGSECFAGSNTILMVKLGMPSPEKIEAWYDYLRSLDNERNFQGSCILFAQLVWDGATIWPYSEPCCDFLLYMNLGCTLLYAFLMGIYSLCISVPRRFPFARRHAKELKPIEDHEQTFYVMSINPLFMFINMIIMFMTLSSAIVITVGLGKFCSWAIDGASEFGLFEDGEINSCSDVQNKFDWSKIRIIRGETMGVKGDQFYSCLGIATVASWLLFLDWLFQWILNLSQSCTMCSCEVAEEKRKPDQALLIAARRSRLSTPIHTPGRYTPPIHGSTNDPMRPYAFRPQPGVQYTRPYQPPAQPHQPQPYFGAQPPPPPQQQHEQFQMQQGYLPPQR</sequence>
<feature type="transmembrane region" description="Helical" evidence="7">
    <location>
        <begin position="109"/>
        <end position="134"/>
    </location>
</feature>
<evidence type="ECO:0000256" key="5">
    <source>
        <dbReference type="ARBA" id="ARBA00093776"/>
    </source>
</evidence>
<name>A0AAD9N682_9ANNE</name>
<evidence type="ECO:0000256" key="4">
    <source>
        <dbReference type="ARBA" id="ARBA00023136"/>
    </source>
</evidence>
<feature type="compositionally biased region" description="Low complexity" evidence="6">
    <location>
        <begin position="360"/>
        <end position="369"/>
    </location>
</feature>
<dbReference type="InterPro" id="IPR059010">
    <property type="entry name" value="TMEM179-179B"/>
</dbReference>
<feature type="region of interest" description="Disordered" evidence="6">
    <location>
        <begin position="301"/>
        <end position="376"/>
    </location>
</feature>
<dbReference type="Proteomes" id="UP001208570">
    <property type="component" value="Unassembled WGS sequence"/>
</dbReference>
<evidence type="ECO:0000256" key="1">
    <source>
        <dbReference type="ARBA" id="ARBA00004141"/>
    </source>
</evidence>